<sequence>MGASQPGQTGGLRAVDRRCPAYGTYTSGTTGAPKAALHRHGDVWAFIDAMCRNALRLTPDDVGLSIARMYFAYALGPVC</sequence>
<protein>
    <recommendedName>
        <fullName evidence="2">AMP-dependent synthetase/ligase domain-containing protein</fullName>
    </recommendedName>
</protein>
<dbReference type="Pfam" id="PF00501">
    <property type="entry name" value="AMP-binding"/>
    <property type="match status" value="1"/>
</dbReference>
<dbReference type="InterPro" id="IPR000873">
    <property type="entry name" value="AMP-dep_synth/lig_dom"/>
</dbReference>
<dbReference type="PANTHER" id="PTHR43352:SF1">
    <property type="entry name" value="ANTHRANILATE--COA LIGASE"/>
    <property type="match status" value="1"/>
</dbReference>
<evidence type="ECO:0000313" key="3">
    <source>
        <dbReference type="EMBL" id="BBX60530.1"/>
    </source>
</evidence>
<name>A0A7I7LLQ0_9MYCO</name>
<evidence type="ECO:0000313" key="4">
    <source>
        <dbReference type="Proteomes" id="UP000467164"/>
    </source>
</evidence>
<keyword evidence="1" id="KW-0436">Ligase</keyword>
<keyword evidence="4" id="KW-1185">Reference proteome</keyword>
<proteinExistence type="predicted"/>
<dbReference type="GO" id="GO:0016878">
    <property type="term" value="F:acid-thiol ligase activity"/>
    <property type="evidence" value="ECO:0007669"/>
    <property type="project" value="TreeGrafter"/>
</dbReference>
<dbReference type="SUPFAM" id="SSF56801">
    <property type="entry name" value="Acetyl-CoA synthetase-like"/>
    <property type="match status" value="1"/>
</dbReference>
<evidence type="ECO:0000256" key="1">
    <source>
        <dbReference type="ARBA" id="ARBA00022598"/>
    </source>
</evidence>
<dbReference type="EMBL" id="AP022572">
    <property type="protein sequence ID" value="BBX60530.1"/>
    <property type="molecule type" value="Genomic_DNA"/>
</dbReference>
<organism evidence="3 4">
    <name type="scientific">Mycobacterium shottsii</name>
    <dbReference type="NCBI Taxonomy" id="133549"/>
    <lineage>
        <taxon>Bacteria</taxon>
        <taxon>Bacillati</taxon>
        <taxon>Actinomycetota</taxon>
        <taxon>Actinomycetes</taxon>
        <taxon>Mycobacteriales</taxon>
        <taxon>Mycobacteriaceae</taxon>
        <taxon>Mycobacterium</taxon>
        <taxon>Mycobacterium ulcerans group</taxon>
    </lineage>
</organism>
<dbReference type="Gene3D" id="3.40.50.980">
    <property type="match status" value="1"/>
</dbReference>
<dbReference type="PANTHER" id="PTHR43352">
    <property type="entry name" value="ACETYL-COA SYNTHETASE"/>
    <property type="match status" value="1"/>
</dbReference>
<dbReference type="KEGG" id="msho:MSHO_58750"/>
<feature type="domain" description="AMP-dependent synthetase/ligase" evidence="2">
    <location>
        <begin position="15"/>
        <end position="75"/>
    </location>
</feature>
<dbReference type="Proteomes" id="UP000467164">
    <property type="component" value="Chromosome"/>
</dbReference>
<dbReference type="AlphaFoldDB" id="A0A7I7LLQ0"/>
<evidence type="ECO:0000259" key="2">
    <source>
        <dbReference type="Pfam" id="PF00501"/>
    </source>
</evidence>
<accession>A0A7I7LLQ0</accession>
<dbReference type="GO" id="GO:0044550">
    <property type="term" value="P:secondary metabolite biosynthetic process"/>
    <property type="evidence" value="ECO:0007669"/>
    <property type="project" value="TreeGrafter"/>
</dbReference>
<gene>
    <name evidence="3" type="ORF">MSHO_58750</name>
</gene>
<reference evidence="3 4" key="1">
    <citation type="journal article" date="2019" name="Emerg. Microbes Infect.">
        <title>Comprehensive subspecies identification of 175 nontuberculous mycobacteria species based on 7547 genomic profiles.</title>
        <authorList>
            <person name="Matsumoto Y."/>
            <person name="Kinjo T."/>
            <person name="Motooka D."/>
            <person name="Nabeya D."/>
            <person name="Jung N."/>
            <person name="Uechi K."/>
            <person name="Horii T."/>
            <person name="Iida T."/>
            <person name="Fujita J."/>
            <person name="Nakamura S."/>
        </authorList>
    </citation>
    <scope>NUCLEOTIDE SEQUENCE [LARGE SCALE GENOMIC DNA]</scope>
    <source>
        <strain evidence="3 4">JCM 12657</strain>
    </source>
</reference>